<reference evidence="1 2" key="1">
    <citation type="journal article" date="2009" name="Nat. Genet.">
        <title>The genome of the cucumber, Cucumis sativus L.</title>
        <authorList>
            <person name="Huang S."/>
            <person name="Li R."/>
            <person name="Zhang Z."/>
            <person name="Li L."/>
            <person name="Gu X."/>
            <person name="Fan W."/>
            <person name="Lucas W.J."/>
            <person name="Wang X."/>
            <person name="Xie B."/>
            <person name="Ni P."/>
            <person name="Ren Y."/>
            <person name="Zhu H."/>
            <person name="Li J."/>
            <person name="Lin K."/>
            <person name="Jin W."/>
            <person name="Fei Z."/>
            <person name="Li G."/>
            <person name="Staub J."/>
            <person name="Kilian A."/>
            <person name="van der Vossen E.A."/>
            <person name="Wu Y."/>
            <person name="Guo J."/>
            <person name="He J."/>
            <person name="Jia Z."/>
            <person name="Ren Y."/>
            <person name="Tian G."/>
            <person name="Lu Y."/>
            <person name="Ruan J."/>
            <person name="Qian W."/>
            <person name="Wang M."/>
            <person name="Huang Q."/>
            <person name="Li B."/>
            <person name="Xuan Z."/>
            <person name="Cao J."/>
            <person name="Asan"/>
            <person name="Wu Z."/>
            <person name="Zhang J."/>
            <person name="Cai Q."/>
            <person name="Bai Y."/>
            <person name="Zhao B."/>
            <person name="Han Y."/>
            <person name="Li Y."/>
            <person name="Li X."/>
            <person name="Wang S."/>
            <person name="Shi Q."/>
            <person name="Liu S."/>
            <person name="Cho W.K."/>
            <person name="Kim J.Y."/>
            <person name="Xu Y."/>
            <person name="Heller-Uszynska K."/>
            <person name="Miao H."/>
            <person name="Cheng Z."/>
            <person name="Zhang S."/>
            <person name="Wu J."/>
            <person name="Yang Y."/>
            <person name="Kang H."/>
            <person name="Li M."/>
            <person name="Liang H."/>
            <person name="Ren X."/>
            <person name="Shi Z."/>
            <person name="Wen M."/>
            <person name="Jian M."/>
            <person name="Yang H."/>
            <person name="Zhang G."/>
            <person name="Yang Z."/>
            <person name="Chen R."/>
            <person name="Liu S."/>
            <person name="Li J."/>
            <person name="Ma L."/>
            <person name="Liu H."/>
            <person name="Zhou Y."/>
            <person name="Zhao J."/>
            <person name="Fang X."/>
            <person name="Li G."/>
            <person name="Fang L."/>
            <person name="Li Y."/>
            <person name="Liu D."/>
            <person name="Zheng H."/>
            <person name="Zhang Y."/>
            <person name="Qin N."/>
            <person name="Li Z."/>
            <person name="Yang G."/>
            <person name="Yang S."/>
            <person name="Bolund L."/>
            <person name="Kristiansen K."/>
            <person name="Zheng H."/>
            <person name="Li S."/>
            <person name="Zhang X."/>
            <person name="Yang H."/>
            <person name="Wang J."/>
            <person name="Sun R."/>
            <person name="Zhang B."/>
            <person name="Jiang S."/>
            <person name="Wang J."/>
            <person name="Du Y."/>
            <person name="Li S."/>
        </authorList>
    </citation>
    <scope>NUCLEOTIDE SEQUENCE [LARGE SCALE GENOMIC DNA]</scope>
    <source>
        <strain evidence="2">cv. 9930</strain>
    </source>
</reference>
<dbReference type="AlphaFoldDB" id="A0A0A0LEA6"/>
<name>A0A0A0LEA6_CUCSA</name>
<proteinExistence type="predicted"/>
<organism evidence="1 2">
    <name type="scientific">Cucumis sativus</name>
    <name type="common">Cucumber</name>
    <dbReference type="NCBI Taxonomy" id="3659"/>
    <lineage>
        <taxon>Eukaryota</taxon>
        <taxon>Viridiplantae</taxon>
        <taxon>Streptophyta</taxon>
        <taxon>Embryophyta</taxon>
        <taxon>Tracheophyta</taxon>
        <taxon>Spermatophyta</taxon>
        <taxon>Magnoliopsida</taxon>
        <taxon>eudicotyledons</taxon>
        <taxon>Gunneridae</taxon>
        <taxon>Pentapetalae</taxon>
        <taxon>rosids</taxon>
        <taxon>fabids</taxon>
        <taxon>Cucurbitales</taxon>
        <taxon>Cucurbitaceae</taxon>
        <taxon>Benincaseae</taxon>
        <taxon>Cucumis</taxon>
    </lineage>
</organism>
<gene>
    <name evidence="1" type="ORF">Csa_3G791500</name>
</gene>
<evidence type="ECO:0000313" key="2">
    <source>
        <dbReference type="Proteomes" id="UP000029981"/>
    </source>
</evidence>
<protein>
    <submittedName>
        <fullName evidence="1">Uncharacterized protein</fullName>
    </submittedName>
</protein>
<reference evidence="1 2" key="4">
    <citation type="journal article" date="2011" name="BMC Genomics">
        <title>RNA-Seq improves annotation of protein-coding genes in the cucumber genome.</title>
        <authorList>
            <person name="Li Z."/>
            <person name="Zhang Z."/>
            <person name="Yan P."/>
            <person name="Huang S."/>
            <person name="Fei Z."/>
            <person name="Lin K."/>
        </authorList>
    </citation>
    <scope>NUCLEOTIDE SEQUENCE [LARGE SCALE GENOMIC DNA]</scope>
    <source>
        <strain evidence="2">cv. 9930</strain>
    </source>
</reference>
<sequence length="111" mass="12208">MTSCMLDNMTILTDIMDRQLNRVVYRSRFLPLFSLARRVGLSLRKRSLRSSPTNLTADVTQLVVVITVGGPPAPPVIPAARSARSPHSLLYTATRSDISFSLPLKATHSLC</sequence>
<evidence type="ECO:0000313" key="1">
    <source>
        <dbReference type="EMBL" id="KGN59259.1"/>
    </source>
</evidence>
<dbReference type="Proteomes" id="UP000029981">
    <property type="component" value="Chromosome 3"/>
</dbReference>
<reference evidence="1 2" key="2">
    <citation type="journal article" date="2009" name="PLoS ONE">
        <title>An integrated genetic and cytogenetic map of the cucumber genome.</title>
        <authorList>
            <person name="Ren Y."/>
            <person name="Zhang Z."/>
            <person name="Liu J."/>
            <person name="Staub J.E."/>
            <person name="Han Y."/>
            <person name="Cheng Z."/>
            <person name="Li X."/>
            <person name="Lu J."/>
            <person name="Miao H."/>
            <person name="Kang H."/>
            <person name="Xie B."/>
            <person name="Gu X."/>
            <person name="Wang X."/>
            <person name="Du Y."/>
            <person name="Jin W."/>
            <person name="Huang S."/>
        </authorList>
    </citation>
    <scope>NUCLEOTIDE SEQUENCE [LARGE SCALE GENOMIC DNA]</scope>
    <source>
        <strain evidence="2">cv. 9930</strain>
    </source>
</reference>
<dbReference type="Gramene" id="KGN59259">
    <property type="protein sequence ID" value="KGN59259"/>
    <property type="gene ID" value="Csa_3G791500"/>
</dbReference>
<dbReference type="EMBL" id="CM002924">
    <property type="protein sequence ID" value="KGN59259.1"/>
    <property type="molecule type" value="Genomic_DNA"/>
</dbReference>
<keyword evidence="2" id="KW-1185">Reference proteome</keyword>
<reference evidence="1 2" key="3">
    <citation type="journal article" date="2010" name="BMC Genomics">
        <title>Transcriptome sequencing and comparative analysis of cucumber flowers with different sex types.</title>
        <authorList>
            <person name="Guo S."/>
            <person name="Zheng Y."/>
            <person name="Joung J.G."/>
            <person name="Liu S."/>
            <person name="Zhang Z."/>
            <person name="Crasta O.R."/>
            <person name="Sobral B.W."/>
            <person name="Xu Y."/>
            <person name="Huang S."/>
            <person name="Fei Z."/>
        </authorList>
    </citation>
    <scope>NUCLEOTIDE SEQUENCE [LARGE SCALE GENOMIC DNA]</scope>
    <source>
        <strain evidence="2">cv. 9930</strain>
    </source>
</reference>
<accession>A0A0A0LEA6</accession>